<feature type="binding site" evidence="18">
    <location>
        <position position="510"/>
    </location>
    <ligand>
        <name>Mg(2+)</name>
        <dbReference type="ChEBI" id="CHEBI:18420"/>
        <label>2</label>
        <note>catalytic</note>
    </ligand>
</feature>
<dbReference type="EnsemblMetazoa" id="AALB009106-RA">
    <property type="protein sequence ID" value="AALB009106-PA"/>
    <property type="gene ID" value="AALB009106"/>
</dbReference>
<feature type="compositionally biased region" description="Basic and acidic residues" evidence="20">
    <location>
        <begin position="225"/>
        <end position="239"/>
    </location>
</feature>
<feature type="binding site" evidence="18">
    <location>
        <position position="553"/>
    </location>
    <ligand>
        <name>Mg(2+)</name>
        <dbReference type="ChEBI" id="CHEBI:18420"/>
        <label>1</label>
        <note>catalytic</note>
    </ligand>
</feature>
<feature type="binding site" evidence="18">
    <location>
        <position position="509"/>
    </location>
    <ligand>
        <name>Mg(2+)</name>
        <dbReference type="ChEBI" id="CHEBI:18420"/>
        <label>2</label>
        <note>catalytic</note>
    </ligand>
</feature>
<keyword evidence="9 16" id="KW-0067">ATP-binding</keyword>
<dbReference type="VEuPathDB" id="VectorBase:AALB20_027846"/>
<keyword evidence="6 16" id="KW-0479">Metal-binding</keyword>
<evidence type="ECO:0000256" key="15">
    <source>
        <dbReference type="ARBA" id="ARBA00023239"/>
    </source>
</evidence>
<dbReference type="PIRSF" id="PIRSF039050">
    <property type="entry name" value="Ade_cyc"/>
    <property type="match status" value="1"/>
</dbReference>
<feature type="transmembrane region" description="Helical" evidence="21">
    <location>
        <begin position="800"/>
        <end position="820"/>
    </location>
</feature>
<feature type="binding site" evidence="17">
    <location>
        <begin position="1095"/>
        <end position="1097"/>
    </location>
    <ligand>
        <name>ATP</name>
        <dbReference type="ChEBI" id="CHEBI:30616"/>
    </ligand>
</feature>
<dbReference type="Gene3D" id="3.30.70.1230">
    <property type="entry name" value="Nucleotide cyclase"/>
    <property type="match status" value="2"/>
</dbReference>
<evidence type="ECO:0000256" key="16">
    <source>
        <dbReference type="PIRNR" id="PIRNR039050"/>
    </source>
</evidence>
<feature type="transmembrane region" description="Helical" evidence="21">
    <location>
        <begin position="412"/>
        <end position="433"/>
    </location>
</feature>
<sequence length="1157" mass="131183">MYVLCFYTNCGCGLDNVYAQYVAVELLQIVMLDKMNRGVEMLYQRYFLRMNQSNAVHIVWLLLGLIFILALIHLVFTFILQQSLESCYEQPLDGTPGNRDLLFPLNATASVAFAFEDDAFGDGNRTGSQPAAPEAPDPAPERQDISSTEDLGRMLPAVGDAAVSSLPATNEQDDPGGSRDEVERLLRRTSHTADRDFDSSSGQQRRQKRWSPRMAHHRSSNAIVDDSRHEGNVATEHGKNPSPVQWPETATPETVSTVASGSTTKPSSSSPVPPLVLTNVSSDYSEDGEIPLCNRDYFTLLKDNMTQIIVLGVCATVYALLLMCLYKQRINEIYLFQVSYVIMVTLLVLDVCFSFTTSAKKFTSSGGCTVIAIYIIYTMLPIRLREAVVGGSLLSIAHIVLVFCMNESDDMDVLYCDLITLACTNATGILLHWPKEKSQRKAFMETRQCVEARLKIQRENQKQEQLLLSVLPRHVAMEMKNDIAGQPREAQFHKIYIQRHENVSILFADICGFTSLSDQCTAEELVRLLNELFARFDRLAQEHHCLRIKLLGDCYYCVSGLPEARPDHALCAVEMGLDMIDAIALVREVMAVNVNMRVGIHTGRVHCGVLGLRKWQFDVWSNDVTLANYMESGGVPGRVHITKETLKCLGDHYDVEEGRGADRNSYLKDHQIQTYLIVPKDASYRPHTMSKQSSSVNGNISKELRMMGHWSKMGFNDKTEPKSTEEEVNEYLIKAIDARSIDRLRLDHCKRFHLTFIKKDIERKYCLEPDPMLNVYFYCSIIIFFGIMSIQVLVFSMDQYSYWVYGILTLAMLISCVPVFTRENMILLLLTLLALLTCAVHQFIKILFKILLLIATLVLYVVSVVVLALIFERHCEPWFLTTERFLIDVAFLVVFVIGQIMHSQQTEITRRLDFIWKLQATEEKEDMEHLQAYNRKLLANILPVHVADHFLMREKNIEEIYHEQCDTVCVMFASIPNFSEFYIELEGNNEGVECLRLLNEIIVDFDELLALERFRFVEKIKTTGSTYMAASGLTADSCDKTDFQHVTAMIDYALELFQKITDVNEHSFNNFRMRIGINIGPVVAGVIGTRKPQYDIWGNAVNVASRMDSTGLMDHIQVTEDVYQIVKDKGYNLTCRGTVNVKGKGTMITYLMPGLAN</sequence>
<feature type="region of interest" description="Disordered" evidence="20">
    <location>
        <begin position="188"/>
        <end position="273"/>
    </location>
</feature>
<keyword evidence="8 16" id="KW-0547">Nucleotide-binding</keyword>
<evidence type="ECO:0000256" key="19">
    <source>
        <dbReference type="RuleBase" id="RU000405"/>
    </source>
</evidence>
<keyword evidence="15 16" id="KW-0456">Lyase</keyword>
<evidence type="ECO:0000256" key="20">
    <source>
        <dbReference type="SAM" id="MobiDB-lite"/>
    </source>
</evidence>
<dbReference type="SUPFAM" id="SSF55073">
    <property type="entry name" value="Nucleotide cyclase"/>
    <property type="match status" value="2"/>
</dbReference>
<dbReference type="InterPro" id="IPR029787">
    <property type="entry name" value="Nucleotide_cyclase"/>
</dbReference>
<feature type="transmembrane region" description="Helical" evidence="21">
    <location>
        <begin position="333"/>
        <end position="356"/>
    </location>
</feature>
<name>A0A182FRD0_ANOAL</name>
<feature type="transmembrane region" description="Helical" evidence="21">
    <location>
        <begin position="773"/>
        <end position="794"/>
    </location>
</feature>
<keyword evidence="13 16" id="KW-0472">Membrane</keyword>
<evidence type="ECO:0000256" key="4">
    <source>
        <dbReference type="ARBA" id="ARBA00012201"/>
    </source>
</evidence>
<evidence type="ECO:0000313" key="22">
    <source>
        <dbReference type="EnsemblMetazoa" id="AALB009106-PA"/>
    </source>
</evidence>
<evidence type="ECO:0000256" key="11">
    <source>
        <dbReference type="ARBA" id="ARBA00022989"/>
    </source>
</evidence>
<comment type="cofactor">
    <cofactor evidence="18">
        <name>Mg(2+)</name>
        <dbReference type="ChEBI" id="CHEBI:18420"/>
    </cofactor>
    <cofactor evidence="18">
        <name>Mn(2+)</name>
        <dbReference type="ChEBI" id="CHEBI:29035"/>
    </cofactor>
    <text evidence="18">Binds 2 magnesium ions per subunit. Is also active with manganese (in vitro).</text>
</comment>
<dbReference type="EC" id="4.6.1.1" evidence="4 16"/>
<dbReference type="AlphaFoldDB" id="A0A182FRD0"/>
<feature type="region of interest" description="Disordered" evidence="20">
    <location>
        <begin position="122"/>
        <end position="145"/>
    </location>
</feature>
<feature type="compositionally biased region" description="Basic and acidic residues" evidence="20">
    <location>
        <begin position="188"/>
        <end position="198"/>
    </location>
</feature>
<evidence type="ECO:0000256" key="17">
    <source>
        <dbReference type="PIRSR" id="PIRSR039050-50"/>
    </source>
</evidence>
<comment type="function">
    <text evidence="16">Catalyzes the formation of the signaling molecule cAMP in response to G-protein signaling.</text>
</comment>
<evidence type="ECO:0000256" key="7">
    <source>
        <dbReference type="ARBA" id="ARBA00022737"/>
    </source>
</evidence>
<feature type="binding site" evidence="17">
    <location>
        <begin position="1102"/>
        <end position="1106"/>
    </location>
    <ligand>
        <name>ATP</name>
        <dbReference type="ChEBI" id="CHEBI:30616"/>
    </ligand>
</feature>
<comment type="similarity">
    <text evidence="16 19">Belongs to the adenylyl cyclase class-4/guanylyl cyclase family.</text>
</comment>
<dbReference type="PROSITE" id="PS00452">
    <property type="entry name" value="GUANYLATE_CYCLASE_1"/>
    <property type="match status" value="2"/>
</dbReference>
<feature type="binding site" evidence="17">
    <location>
        <position position="597"/>
    </location>
    <ligand>
        <name>ATP</name>
        <dbReference type="ChEBI" id="CHEBI:30616"/>
    </ligand>
</feature>
<dbReference type="InterPro" id="IPR030672">
    <property type="entry name" value="Adcy"/>
</dbReference>
<feature type="compositionally biased region" description="Basic residues" evidence="20">
    <location>
        <begin position="205"/>
        <end position="219"/>
    </location>
</feature>
<dbReference type="GO" id="GO:0035556">
    <property type="term" value="P:intracellular signal transduction"/>
    <property type="evidence" value="ECO:0007669"/>
    <property type="project" value="InterPro"/>
</dbReference>
<evidence type="ECO:0000256" key="3">
    <source>
        <dbReference type="ARBA" id="ARBA00004141"/>
    </source>
</evidence>
<comment type="catalytic activity">
    <reaction evidence="1 16">
        <text>ATP = 3',5'-cyclic AMP + diphosphate</text>
        <dbReference type="Rhea" id="RHEA:15389"/>
        <dbReference type="ChEBI" id="CHEBI:30616"/>
        <dbReference type="ChEBI" id="CHEBI:33019"/>
        <dbReference type="ChEBI" id="CHEBI:58165"/>
        <dbReference type="EC" id="4.6.1.1"/>
    </reaction>
</comment>
<keyword evidence="23" id="KW-1185">Reference proteome</keyword>
<feature type="binding site" evidence="17">
    <location>
        <position position="1021"/>
    </location>
    <ligand>
        <name>ATP</name>
        <dbReference type="ChEBI" id="CHEBI:30616"/>
    </ligand>
</feature>
<dbReference type="Pfam" id="PF00211">
    <property type="entry name" value="Guanylate_cyc"/>
    <property type="match status" value="2"/>
</dbReference>
<evidence type="ECO:0000256" key="2">
    <source>
        <dbReference type="ARBA" id="ARBA00001936"/>
    </source>
</evidence>
<protein>
    <recommendedName>
        <fullName evidence="4 16">adenylate cyclase</fullName>
        <ecNumber evidence="4 16">4.6.1.1</ecNumber>
    </recommendedName>
</protein>
<feature type="binding site" evidence="17">
    <location>
        <begin position="551"/>
        <end position="553"/>
    </location>
    <ligand>
        <name>ATP</name>
        <dbReference type="ChEBI" id="CHEBI:30616"/>
    </ligand>
</feature>
<dbReference type="STRING" id="7167.A0A182FRD0"/>
<proteinExistence type="inferred from homology"/>
<dbReference type="FunFam" id="3.30.70.1230:FF:000002">
    <property type="entry name" value="Adenylate cyclase"/>
    <property type="match status" value="1"/>
</dbReference>
<dbReference type="PANTHER" id="PTHR45627:SF16">
    <property type="entry name" value="ADENYLATE CYCLASE"/>
    <property type="match status" value="1"/>
</dbReference>
<feature type="transmembrane region" description="Helical" evidence="21">
    <location>
        <begin position="883"/>
        <end position="901"/>
    </location>
</feature>
<organism evidence="22 23">
    <name type="scientific">Anopheles albimanus</name>
    <name type="common">New world malaria mosquito</name>
    <dbReference type="NCBI Taxonomy" id="7167"/>
    <lineage>
        <taxon>Eukaryota</taxon>
        <taxon>Metazoa</taxon>
        <taxon>Ecdysozoa</taxon>
        <taxon>Arthropoda</taxon>
        <taxon>Hexapoda</taxon>
        <taxon>Insecta</taxon>
        <taxon>Pterygota</taxon>
        <taxon>Neoptera</taxon>
        <taxon>Endopterygota</taxon>
        <taxon>Diptera</taxon>
        <taxon>Nematocera</taxon>
        <taxon>Culicoidea</taxon>
        <taxon>Culicidae</taxon>
        <taxon>Anophelinae</taxon>
        <taxon>Anopheles</taxon>
    </lineage>
</organism>
<evidence type="ECO:0000256" key="18">
    <source>
        <dbReference type="PIRSR" id="PIRSR039050-51"/>
    </source>
</evidence>
<feature type="transmembrane region" description="Helical" evidence="21">
    <location>
        <begin position="387"/>
        <end position="406"/>
    </location>
</feature>
<evidence type="ECO:0000256" key="13">
    <source>
        <dbReference type="ARBA" id="ARBA00023136"/>
    </source>
</evidence>
<feature type="transmembrane region" description="Helical" evidence="21">
    <location>
        <begin position="362"/>
        <end position="380"/>
    </location>
</feature>
<comment type="subcellular location">
    <subcellularLocation>
        <location evidence="3">Membrane</location>
        <topology evidence="3">Multi-pass membrane protein</topology>
    </subcellularLocation>
</comment>
<evidence type="ECO:0000256" key="5">
    <source>
        <dbReference type="ARBA" id="ARBA00022692"/>
    </source>
</evidence>
<dbReference type="GO" id="GO:0007189">
    <property type="term" value="P:adenylate cyclase-activating G protein-coupled receptor signaling pathway"/>
    <property type="evidence" value="ECO:0007669"/>
    <property type="project" value="TreeGrafter"/>
</dbReference>
<dbReference type="PANTHER" id="PTHR45627">
    <property type="entry name" value="ADENYLATE CYCLASE TYPE 1"/>
    <property type="match status" value="1"/>
</dbReference>
<evidence type="ECO:0000256" key="10">
    <source>
        <dbReference type="ARBA" id="ARBA00022842"/>
    </source>
</evidence>
<keyword evidence="10 16" id="KW-0460">Magnesium</keyword>
<feature type="compositionally biased region" description="Low complexity" evidence="20">
    <location>
        <begin position="260"/>
        <end position="273"/>
    </location>
</feature>
<dbReference type="InterPro" id="IPR001054">
    <property type="entry name" value="A/G_cyclase"/>
</dbReference>
<feature type="transmembrane region" description="Helical" evidence="21">
    <location>
        <begin position="827"/>
        <end position="844"/>
    </location>
</feature>
<evidence type="ECO:0000256" key="1">
    <source>
        <dbReference type="ARBA" id="ARBA00001593"/>
    </source>
</evidence>
<evidence type="ECO:0000256" key="6">
    <source>
        <dbReference type="ARBA" id="ARBA00022723"/>
    </source>
</evidence>
<feature type="transmembrane region" description="Helical" evidence="21">
    <location>
        <begin position="308"/>
        <end position="326"/>
    </location>
</feature>
<keyword evidence="7" id="KW-0677">Repeat</keyword>
<feature type="transmembrane region" description="Helical" evidence="21">
    <location>
        <begin position="850"/>
        <end position="871"/>
    </location>
</feature>
<feature type="binding site" evidence="18">
    <location>
        <position position="509"/>
    </location>
    <ligand>
        <name>Mg(2+)</name>
        <dbReference type="ChEBI" id="CHEBI:18420"/>
        <label>1</label>
        <note>catalytic</note>
    </ligand>
</feature>
<evidence type="ECO:0000313" key="23">
    <source>
        <dbReference type="Proteomes" id="UP000069272"/>
    </source>
</evidence>
<dbReference type="FunFam" id="3.30.70.1230:FF:000001">
    <property type="entry name" value="Adenylate cyclase"/>
    <property type="match status" value="1"/>
</dbReference>
<dbReference type="PROSITE" id="PS50125">
    <property type="entry name" value="GUANYLATE_CYCLASE_2"/>
    <property type="match status" value="2"/>
</dbReference>
<dbReference type="InterPro" id="IPR009398">
    <property type="entry name" value="Adcy_conserved_dom"/>
</dbReference>
<keyword evidence="14" id="KW-0325">Glycoprotein</keyword>
<feature type="binding site" evidence="17">
    <location>
        <position position="1142"/>
    </location>
    <ligand>
        <name>ATP</name>
        <dbReference type="ChEBI" id="CHEBI:30616"/>
    </ligand>
</feature>
<feature type="binding site" evidence="18">
    <location>
        <position position="553"/>
    </location>
    <ligand>
        <name>Mg(2+)</name>
        <dbReference type="ChEBI" id="CHEBI:18420"/>
        <label>2</label>
        <note>catalytic</note>
    </ligand>
</feature>
<evidence type="ECO:0000256" key="8">
    <source>
        <dbReference type="ARBA" id="ARBA00022741"/>
    </source>
</evidence>
<keyword evidence="11 21" id="KW-1133">Transmembrane helix</keyword>
<evidence type="ECO:0000256" key="9">
    <source>
        <dbReference type="ARBA" id="ARBA00022840"/>
    </source>
</evidence>
<accession>A0A182FRD0</accession>
<dbReference type="SMART" id="SM00044">
    <property type="entry name" value="CYCc"/>
    <property type="match status" value="2"/>
</dbReference>
<dbReference type="InterPro" id="IPR018297">
    <property type="entry name" value="A/G_cyclase_CS"/>
</dbReference>
<comment type="cofactor">
    <cofactor evidence="2">
        <name>Mn(2+)</name>
        <dbReference type="ChEBI" id="CHEBI:29035"/>
    </cofactor>
</comment>
<dbReference type="GO" id="GO:0005886">
    <property type="term" value="C:plasma membrane"/>
    <property type="evidence" value="ECO:0007669"/>
    <property type="project" value="InterPro"/>
</dbReference>
<evidence type="ECO:0000256" key="14">
    <source>
        <dbReference type="ARBA" id="ARBA00023180"/>
    </source>
</evidence>
<reference evidence="22 23" key="1">
    <citation type="journal article" date="2017" name="G3 (Bethesda)">
        <title>The Physical Genome Mapping of Anopheles albimanus Corrected Scaffold Misassemblies and Identified Interarm Rearrangements in Genus Anopheles.</title>
        <authorList>
            <person name="Artemov G.N."/>
            <person name="Peery A.N."/>
            <person name="Jiang X."/>
            <person name="Tu Z."/>
            <person name="Stegniy V.N."/>
            <person name="Sharakhova M.V."/>
            <person name="Sharakhov I.V."/>
        </authorList>
    </citation>
    <scope>NUCLEOTIDE SEQUENCE [LARGE SCALE GENOMIC DNA]</scope>
    <source>
        <strain evidence="22 23">ALBI9_A</strain>
    </source>
</reference>
<dbReference type="GO" id="GO:0005524">
    <property type="term" value="F:ATP binding"/>
    <property type="evidence" value="ECO:0007669"/>
    <property type="project" value="UniProtKB-UniRule"/>
</dbReference>
<dbReference type="GO" id="GO:0006171">
    <property type="term" value="P:cAMP biosynthetic process"/>
    <property type="evidence" value="ECO:0007669"/>
    <property type="project" value="UniProtKB-KW"/>
</dbReference>
<feature type="transmembrane region" description="Helical" evidence="21">
    <location>
        <begin position="58"/>
        <end position="80"/>
    </location>
</feature>
<dbReference type="Pfam" id="PF06327">
    <property type="entry name" value="Adcy_cons_dom"/>
    <property type="match status" value="1"/>
</dbReference>
<dbReference type="GO" id="GO:0046872">
    <property type="term" value="F:metal ion binding"/>
    <property type="evidence" value="ECO:0007669"/>
    <property type="project" value="UniProtKB-KW"/>
</dbReference>
<feature type="binding site" evidence="17">
    <location>
        <begin position="509"/>
        <end position="514"/>
    </location>
    <ligand>
        <name>ATP</name>
        <dbReference type="ChEBI" id="CHEBI:30616"/>
    </ligand>
</feature>
<keyword evidence="12 16" id="KW-0115">cAMP biosynthesis</keyword>
<evidence type="ECO:0000256" key="12">
    <source>
        <dbReference type="ARBA" id="ARBA00022998"/>
    </source>
</evidence>
<reference evidence="22" key="2">
    <citation type="submission" date="2022-08" db="UniProtKB">
        <authorList>
            <consortium name="EnsemblMetazoa"/>
        </authorList>
    </citation>
    <scope>IDENTIFICATION</scope>
    <source>
        <strain evidence="22">STECLA/ALBI9_A</strain>
    </source>
</reference>
<keyword evidence="5 21" id="KW-0812">Transmembrane</keyword>
<dbReference type="GO" id="GO:0004016">
    <property type="term" value="F:adenylate cyclase activity"/>
    <property type="evidence" value="ECO:0007669"/>
    <property type="project" value="UniProtKB-EC"/>
</dbReference>
<keyword evidence="18" id="KW-0464">Manganese</keyword>
<dbReference type="VEuPathDB" id="VectorBase:AALB009106"/>
<dbReference type="Pfam" id="PF16214">
    <property type="entry name" value="AC_N"/>
    <property type="match status" value="1"/>
</dbReference>
<evidence type="ECO:0000256" key="21">
    <source>
        <dbReference type="SAM" id="Phobius"/>
    </source>
</evidence>
<dbReference type="InterPro" id="IPR032628">
    <property type="entry name" value="AC_N"/>
</dbReference>
<dbReference type="CDD" id="cd07302">
    <property type="entry name" value="CHD"/>
    <property type="match status" value="2"/>
</dbReference>
<dbReference type="Proteomes" id="UP000069272">
    <property type="component" value="Chromosome 2R"/>
</dbReference>